<proteinExistence type="predicted"/>
<dbReference type="EMBL" id="OY660886">
    <property type="protein sequence ID" value="CAJ1086209.1"/>
    <property type="molecule type" value="Genomic_DNA"/>
</dbReference>
<reference evidence="2" key="1">
    <citation type="submission" date="2023-08" db="EMBL/GenBank/DDBJ databases">
        <authorList>
            <person name="Alioto T."/>
            <person name="Alioto T."/>
            <person name="Gomez Garrido J."/>
        </authorList>
    </citation>
    <scope>NUCLEOTIDE SEQUENCE</scope>
</reference>
<gene>
    <name evidence="2" type="ORF">XNOV1_A007121</name>
</gene>
<feature type="region of interest" description="Disordered" evidence="1">
    <location>
        <begin position="208"/>
        <end position="232"/>
    </location>
</feature>
<protein>
    <submittedName>
        <fullName evidence="2">Uncharacterized protein LOC117807332 isoform X2</fullName>
    </submittedName>
</protein>
<dbReference type="GO" id="GO:0005634">
    <property type="term" value="C:nucleus"/>
    <property type="evidence" value="ECO:0007669"/>
    <property type="project" value="InterPro"/>
</dbReference>
<dbReference type="GO" id="GO:0005737">
    <property type="term" value="C:cytoplasm"/>
    <property type="evidence" value="ECO:0007669"/>
    <property type="project" value="InterPro"/>
</dbReference>
<accession>A0AAV1HM06</accession>
<dbReference type="GO" id="GO:0006355">
    <property type="term" value="P:regulation of DNA-templated transcription"/>
    <property type="evidence" value="ECO:0007669"/>
    <property type="project" value="InterPro"/>
</dbReference>
<evidence type="ECO:0000256" key="1">
    <source>
        <dbReference type="SAM" id="MobiDB-lite"/>
    </source>
</evidence>
<keyword evidence="3" id="KW-1185">Reference proteome</keyword>
<evidence type="ECO:0000313" key="3">
    <source>
        <dbReference type="Proteomes" id="UP001178508"/>
    </source>
</evidence>
<name>A0AAV1HM06_XYRNO</name>
<organism evidence="2 3">
    <name type="scientific">Xyrichtys novacula</name>
    <name type="common">Pearly razorfish</name>
    <name type="synonym">Hemipteronotus novacula</name>
    <dbReference type="NCBI Taxonomy" id="13765"/>
    <lineage>
        <taxon>Eukaryota</taxon>
        <taxon>Metazoa</taxon>
        <taxon>Chordata</taxon>
        <taxon>Craniata</taxon>
        <taxon>Vertebrata</taxon>
        <taxon>Euteleostomi</taxon>
        <taxon>Actinopterygii</taxon>
        <taxon>Neopterygii</taxon>
        <taxon>Teleostei</taxon>
        <taxon>Neoteleostei</taxon>
        <taxon>Acanthomorphata</taxon>
        <taxon>Eupercaria</taxon>
        <taxon>Labriformes</taxon>
        <taxon>Labridae</taxon>
        <taxon>Xyrichtys</taxon>
    </lineage>
</organism>
<evidence type="ECO:0000313" key="2">
    <source>
        <dbReference type="EMBL" id="CAJ1086209.1"/>
    </source>
</evidence>
<dbReference type="InterPro" id="IPR029163">
    <property type="entry name" value="SAP25"/>
</dbReference>
<sequence length="274" mass="29402">MNYNETHSMGSRLPTLPPLSGRTLCHPSFQSLYTASGSEHHHTQCYNQTSSPIISPAELFYCDPTMSCERRIPNLVSELRVPDSFQLNSPPPLMSPCIAPPIQPDPFRSAPHPATDLGGLSVKINSLHPPVQSRLLVLQLTQEEDQAVTNLLKLRHQVKSDKTIEFHPEPVESNTAGEASKARSHGHEGQAWSETELEAANTLLNGFCSTGENHPNSAEANLQPGLSQGSESLPDCTPNGYAIPKNGGPGCGQILSGSEGDAVFVLLSLADVAV</sequence>
<feature type="region of interest" description="Disordered" evidence="1">
    <location>
        <begin position="167"/>
        <end position="192"/>
    </location>
</feature>
<dbReference type="AlphaFoldDB" id="A0AAV1HM06"/>
<dbReference type="Proteomes" id="UP001178508">
    <property type="component" value="Chromosome 23"/>
</dbReference>
<dbReference type="Pfam" id="PF15476">
    <property type="entry name" value="SAP25"/>
    <property type="match status" value="1"/>
</dbReference>
<feature type="compositionally biased region" description="Polar residues" evidence="1">
    <location>
        <begin position="208"/>
        <end position="231"/>
    </location>
</feature>